<evidence type="ECO:0000256" key="1">
    <source>
        <dbReference type="SAM" id="Phobius"/>
    </source>
</evidence>
<dbReference type="AlphaFoldDB" id="A0A1F7WUF9"/>
<dbReference type="Proteomes" id="UP000178735">
    <property type="component" value="Unassembled WGS sequence"/>
</dbReference>
<dbReference type="STRING" id="1817813.A2008_05230"/>
<reference evidence="2 3" key="1">
    <citation type="journal article" date="2016" name="Nat. Commun.">
        <title>Thousands of microbial genomes shed light on interconnected biogeochemical processes in an aquifer system.</title>
        <authorList>
            <person name="Anantharaman K."/>
            <person name="Brown C.T."/>
            <person name="Hug L.A."/>
            <person name="Sharon I."/>
            <person name="Castelle C.J."/>
            <person name="Probst A.J."/>
            <person name="Thomas B.C."/>
            <person name="Singh A."/>
            <person name="Wilkins M.J."/>
            <person name="Karaoz U."/>
            <person name="Brodie E.L."/>
            <person name="Williams K.H."/>
            <person name="Hubbard S.S."/>
            <person name="Banfield J.F."/>
        </authorList>
    </citation>
    <scope>NUCLEOTIDE SEQUENCE [LARGE SCALE GENOMIC DNA]</scope>
</reference>
<dbReference type="EMBL" id="MGFH01000062">
    <property type="protein sequence ID" value="OGM06454.1"/>
    <property type="molecule type" value="Genomic_DNA"/>
</dbReference>
<evidence type="ECO:0000313" key="2">
    <source>
        <dbReference type="EMBL" id="OGM06454.1"/>
    </source>
</evidence>
<protein>
    <recommendedName>
        <fullName evidence="4">Type II secretion system protein GspG C-terminal domain-containing protein</fullName>
    </recommendedName>
</protein>
<keyword evidence="1" id="KW-1133">Transmembrane helix</keyword>
<accession>A0A1F7WUF9</accession>
<gene>
    <name evidence="2" type="ORF">A2008_05230</name>
</gene>
<keyword evidence="1" id="KW-0812">Transmembrane</keyword>
<comment type="caution">
    <text evidence="2">The sequence shown here is derived from an EMBL/GenBank/DDBJ whole genome shotgun (WGS) entry which is preliminary data.</text>
</comment>
<evidence type="ECO:0000313" key="3">
    <source>
        <dbReference type="Proteomes" id="UP000178735"/>
    </source>
</evidence>
<feature type="transmembrane region" description="Helical" evidence="1">
    <location>
        <begin position="21"/>
        <end position="40"/>
    </location>
</feature>
<organism evidence="2 3">
    <name type="scientific">Candidatus Wallbacteria bacterium GWC2_49_35</name>
    <dbReference type="NCBI Taxonomy" id="1817813"/>
    <lineage>
        <taxon>Bacteria</taxon>
        <taxon>Candidatus Walliibacteriota</taxon>
    </lineage>
</organism>
<sequence length="156" mass="17526">MKITDAGIKTPGIRSKKALGALIWIFTFSAAFLLVSWRVMPIYGTAARLAREQELVFVLKSYKRAIMKYKKVYGAGPYKLADLIKSQPNPRFIRQLYDDPFCTEEIKIKNHSNGLVTVTAANNEIVNVKTSSGEKSAGGVEYRKWYADSALRLCVE</sequence>
<evidence type="ECO:0008006" key="4">
    <source>
        <dbReference type="Google" id="ProtNLM"/>
    </source>
</evidence>
<name>A0A1F7WUF9_9BACT</name>
<keyword evidence="1" id="KW-0472">Membrane</keyword>
<proteinExistence type="predicted"/>